<evidence type="ECO:0000256" key="2">
    <source>
        <dbReference type="ARBA" id="ARBA00022946"/>
    </source>
</evidence>
<dbReference type="Gramene" id="OMERI05G17640.1">
    <property type="protein sequence ID" value="OMERI05G17640.1"/>
    <property type="gene ID" value="OMERI05G17640"/>
</dbReference>
<keyword evidence="4" id="KW-0812">Transmembrane</keyword>
<dbReference type="GO" id="GO:0009451">
    <property type="term" value="P:RNA modification"/>
    <property type="evidence" value="ECO:0007669"/>
    <property type="project" value="InterPro"/>
</dbReference>
<evidence type="ECO:0000313" key="5">
    <source>
        <dbReference type="EnsemblPlants" id="OMERI05G17640.1"/>
    </source>
</evidence>
<dbReference type="Gene3D" id="1.25.40.10">
    <property type="entry name" value="Tetratricopeptide repeat domain"/>
    <property type="match status" value="1"/>
</dbReference>
<organism evidence="5">
    <name type="scientific">Oryza meridionalis</name>
    <dbReference type="NCBI Taxonomy" id="40149"/>
    <lineage>
        <taxon>Eukaryota</taxon>
        <taxon>Viridiplantae</taxon>
        <taxon>Streptophyta</taxon>
        <taxon>Embryophyta</taxon>
        <taxon>Tracheophyta</taxon>
        <taxon>Spermatophyta</taxon>
        <taxon>Magnoliopsida</taxon>
        <taxon>Liliopsida</taxon>
        <taxon>Poales</taxon>
        <taxon>Poaceae</taxon>
        <taxon>BOP clade</taxon>
        <taxon>Oryzoideae</taxon>
        <taxon>Oryzeae</taxon>
        <taxon>Oryzinae</taxon>
        <taxon>Oryza</taxon>
    </lineage>
</organism>
<sequence>MGFNMFKDTTKEDVSPPSPSFFLLPLSILSLSLPFFFPFGRWHVAAGKPTAAVAEEAVKDGGPGRPLAVTHLPGHRRLLFSFPAPSSALLLFNQASSCSLPTSLPTIPALLNSCARAFNQSSHANAASDFVSKGMELHFRVLKIGCGKDRYVRNALVSMYGKFGRLGDARKAFDEMPAKNAVPWNALVGLIVPLRTGRVHLEVYLMIK</sequence>
<dbReference type="STRING" id="40149.A0A0E0DSV9"/>
<evidence type="ECO:0000256" key="3">
    <source>
        <dbReference type="PROSITE-ProRule" id="PRU00708"/>
    </source>
</evidence>
<keyword evidence="4" id="KW-1133">Transmembrane helix</keyword>
<dbReference type="Proteomes" id="UP000008021">
    <property type="component" value="Chromosome 5"/>
</dbReference>
<dbReference type="PANTHER" id="PTHR47926:SF344">
    <property type="entry name" value="OS07G0636900 PROTEIN"/>
    <property type="match status" value="1"/>
</dbReference>
<protein>
    <recommendedName>
        <fullName evidence="7">Pentatricopeptide repeat-containing protein</fullName>
    </recommendedName>
</protein>
<reference evidence="5" key="1">
    <citation type="submission" date="2015-04" db="UniProtKB">
        <authorList>
            <consortium name="EnsemblPlants"/>
        </authorList>
    </citation>
    <scope>IDENTIFICATION</scope>
</reference>
<dbReference type="PROSITE" id="PS51375">
    <property type="entry name" value="PPR"/>
    <property type="match status" value="1"/>
</dbReference>
<evidence type="ECO:0000256" key="1">
    <source>
        <dbReference type="ARBA" id="ARBA00022737"/>
    </source>
</evidence>
<keyword evidence="4" id="KW-0472">Membrane</keyword>
<dbReference type="eggNOG" id="KOG4197">
    <property type="taxonomic scope" value="Eukaryota"/>
</dbReference>
<reference evidence="5" key="2">
    <citation type="submission" date="2018-05" db="EMBL/GenBank/DDBJ databases">
        <title>OmerRS3 (Oryza meridionalis Reference Sequence Version 3).</title>
        <authorList>
            <person name="Zhang J."/>
            <person name="Kudrna D."/>
            <person name="Lee S."/>
            <person name="Talag J."/>
            <person name="Welchert J."/>
            <person name="Wing R.A."/>
        </authorList>
    </citation>
    <scope>NUCLEOTIDE SEQUENCE [LARGE SCALE GENOMIC DNA]</scope>
    <source>
        <strain evidence="5">cv. OR44</strain>
    </source>
</reference>
<keyword evidence="1" id="KW-0677">Repeat</keyword>
<keyword evidence="6" id="KW-1185">Reference proteome</keyword>
<dbReference type="PANTHER" id="PTHR47926">
    <property type="entry name" value="PENTATRICOPEPTIDE REPEAT-CONTAINING PROTEIN"/>
    <property type="match status" value="1"/>
</dbReference>
<accession>A0A0E0DSV9</accession>
<keyword evidence="2" id="KW-0809">Transit peptide</keyword>
<evidence type="ECO:0008006" key="7">
    <source>
        <dbReference type="Google" id="ProtNLM"/>
    </source>
</evidence>
<feature type="transmembrane region" description="Helical" evidence="4">
    <location>
        <begin position="20"/>
        <end position="39"/>
    </location>
</feature>
<dbReference type="EnsemblPlants" id="OMERI05G17640.1">
    <property type="protein sequence ID" value="OMERI05G17640.1"/>
    <property type="gene ID" value="OMERI05G17640"/>
</dbReference>
<dbReference type="InterPro" id="IPR011990">
    <property type="entry name" value="TPR-like_helical_dom_sf"/>
</dbReference>
<dbReference type="NCBIfam" id="TIGR00756">
    <property type="entry name" value="PPR"/>
    <property type="match status" value="1"/>
</dbReference>
<dbReference type="InterPro" id="IPR002885">
    <property type="entry name" value="PPR_rpt"/>
</dbReference>
<dbReference type="HOGENOM" id="CLU_1322754_0_0_1"/>
<evidence type="ECO:0000313" key="6">
    <source>
        <dbReference type="Proteomes" id="UP000008021"/>
    </source>
</evidence>
<name>A0A0E0DSV9_9ORYZ</name>
<dbReference type="AlphaFoldDB" id="A0A0E0DSV9"/>
<feature type="repeat" description="PPR" evidence="3">
    <location>
        <begin position="149"/>
        <end position="183"/>
    </location>
</feature>
<proteinExistence type="predicted"/>
<dbReference type="GO" id="GO:0003723">
    <property type="term" value="F:RNA binding"/>
    <property type="evidence" value="ECO:0007669"/>
    <property type="project" value="InterPro"/>
</dbReference>
<dbReference type="InterPro" id="IPR046960">
    <property type="entry name" value="PPR_At4g14850-like_plant"/>
</dbReference>
<evidence type="ECO:0000256" key="4">
    <source>
        <dbReference type="SAM" id="Phobius"/>
    </source>
</evidence>